<feature type="non-terminal residue" evidence="1">
    <location>
        <position position="1"/>
    </location>
</feature>
<comment type="caution">
    <text evidence="1">The sequence shown here is derived from an EMBL/GenBank/DDBJ whole genome shotgun (WGS) entry which is preliminary data.</text>
</comment>
<gene>
    <name evidence="1" type="ORF">H4R21_002002</name>
</gene>
<keyword evidence="2" id="KW-1185">Reference proteome</keyword>
<proteinExistence type="predicted"/>
<dbReference type="Proteomes" id="UP001140087">
    <property type="component" value="Unassembled WGS sequence"/>
</dbReference>
<accession>A0ACC1L9A3</accession>
<dbReference type="EMBL" id="JANBUN010000467">
    <property type="protein sequence ID" value="KAJ2803539.1"/>
    <property type="molecule type" value="Genomic_DNA"/>
</dbReference>
<name>A0ACC1L9A3_9FUNG</name>
<evidence type="ECO:0000313" key="2">
    <source>
        <dbReference type="Proteomes" id="UP001140087"/>
    </source>
</evidence>
<organism evidence="1 2">
    <name type="scientific">Coemansia helicoidea</name>
    <dbReference type="NCBI Taxonomy" id="1286919"/>
    <lineage>
        <taxon>Eukaryota</taxon>
        <taxon>Fungi</taxon>
        <taxon>Fungi incertae sedis</taxon>
        <taxon>Zoopagomycota</taxon>
        <taxon>Kickxellomycotina</taxon>
        <taxon>Kickxellomycetes</taxon>
        <taxon>Kickxellales</taxon>
        <taxon>Kickxellaceae</taxon>
        <taxon>Coemansia</taxon>
    </lineage>
</organism>
<sequence length="165" mass="18002">LADIVHAIAESVDPQLGPALRAIEAASADDGADVAGRAQAQWRAGGNLIAPLFDGVVLDMPMPWTQLPRVFAFLKTDRFAVCYLPSMSQVMDLVRSCKAWPLLVEDVLEVDWREWVVKPALVRSPEPALDTAAAEDAMVCRPTHAPIGHTAFLVRLRKCAEHAHT</sequence>
<evidence type="ECO:0000313" key="1">
    <source>
        <dbReference type="EMBL" id="KAJ2803539.1"/>
    </source>
</evidence>
<reference evidence="1" key="1">
    <citation type="submission" date="2022-07" db="EMBL/GenBank/DDBJ databases">
        <title>Phylogenomic reconstructions and comparative analyses of Kickxellomycotina fungi.</title>
        <authorList>
            <person name="Reynolds N.K."/>
            <person name="Stajich J.E."/>
            <person name="Barry K."/>
            <person name="Grigoriev I.V."/>
            <person name="Crous P."/>
            <person name="Smith M.E."/>
        </authorList>
    </citation>
    <scope>NUCLEOTIDE SEQUENCE</scope>
    <source>
        <strain evidence="1">BCRC 34780</strain>
    </source>
</reference>
<protein>
    <submittedName>
        <fullName evidence="1">Uncharacterized protein</fullName>
    </submittedName>
</protein>